<dbReference type="InterPro" id="IPR045507">
    <property type="entry name" value="DUF6483"/>
</dbReference>
<proteinExistence type="predicted"/>
<organism evidence="1 2">
    <name type="scientific">Paenibacillus chartarius</name>
    <dbReference type="NCBI Taxonomy" id="747481"/>
    <lineage>
        <taxon>Bacteria</taxon>
        <taxon>Bacillati</taxon>
        <taxon>Bacillota</taxon>
        <taxon>Bacilli</taxon>
        <taxon>Bacillales</taxon>
        <taxon>Paenibacillaceae</taxon>
        <taxon>Paenibacillus</taxon>
    </lineage>
</organism>
<evidence type="ECO:0000313" key="1">
    <source>
        <dbReference type="EMBL" id="MFC0211296.1"/>
    </source>
</evidence>
<dbReference type="RefSeq" id="WP_377468267.1">
    <property type="nucleotide sequence ID" value="NZ_JBHLWN010000014.1"/>
</dbReference>
<evidence type="ECO:0000313" key="2">
    <source>
        <dbReference type="Proteomes" id="UP001589776"/>
    </source>
</evidence>
<dbReference type="Proteomes" id="UP001589776">
    <property type="component" value="Unassembled WGS sequence"/>
</dbReference>
<dbReference type="EMBL" id="JBHLWN010000014">
    <property type="protein sequence ID" value="MFC0211296.1"/>
    <property type="molecule type" value="Genomic_DNA"/>
</dbReference>
<comment type="caution">
    <text evidence="1">The sequence shown here is derived from an EMBL/GenBank/DDBJ whole genome shotgun (WGS) entry which is preliminary data.</text>
</comment>
<protein>
    <submittedName>
        <fullName evidence="1">DUF6483 family protein</fullName>
    </submittedName>
</protein>
<sequence length="220" mass="25292">MQHRDYITRLIEEMSKMMATVLSLQRQDKKHQEAFDLLEGLFSRLYLPKSKVLVHLSESDLLALFRTNDIIETDKMAAASLLLTEEAEVSRDWGREEDAYLRYATALFLRAEAALHEEQDNAAPAHAEEIEKLLRALDHYHLPLHVIAKLAAYYEAAGQYDQAENMLYRLLKAAVPGDRHAEFRQLAHDFYERLLKMEDTELSAGGLPRDEVLEGLHALM</sequence>
<accession>A0ABV6DF73</accession>
<gene>
    <name evidence="1" type="ORF">ACFFK0_02330</name>
</gene>
<keyword evidence="2" id="KW-1185">Reference proteome</keyword>
<name>A0ABV6DF73_9BACL</name>
<reference evidence="1 2" key="1">
    <citation type="submission" date="2024-09" db="EMBL/GenBank/DDBJ databases">
        <authorList>
            <person name="Sun Q."/>
            <person name="Mori K."/>
        </authorList>
    </citation>
    <scope>NUCLEOTIDE SEQUENCE [LARGE SCALE GENOMIC DNA]</scope>
    <source>
        <strain evidence="1 2">CCM 7759</strain>
    </source>
</reference>
<dbReference type="Pfam" id="PF20092">
    <property type="entry name" value="DUF6483"/>
    <property type="match status" value="1"/>
</dbReference>